<feature type="transmembrane region" description="Helical" evidence="2">
    <location>
        <begin position="70"/>
        <end position="88"/>
    </location>
</feature>
<feature type="domain" description="Prepilin type IV endopeptidase peptidase" evidence="3">
    <location>
        <begin position="76"/>
        <end position="187"/>
    </location>
</feature>
<keyword evidence="2" id="KW-0812">Transmembrane</keyword>
<dbReference type="GO" id="GO:0004190">
    <property type="term" value="F:aspartic-type endopeptidase activity"/>
    <property type="evidence" value="ECO:0007669"/>
    <property type="project" value="InterPro"/>
</dbReference>
<dbReference type="InterPro" id="IPR050882">
    <property type="entry name" value="Prepilin_peptidase/N-MTase"/>
</dbReference>
<proteinExistence type="inferred from homology"/>
<protein>
    <recommendedName>
        <fullName evidence="3">Prepilin type IV endopeptidase peptidase domain-containing protein</fullName>
    </recommendedName>
</protein>
<dbReference type="Pfam" id="PF01478">
    <property type="entry name" value="Peptidase_A24"/>
    <property type="match status" value="1"/>
</dbReference>
<sequence length="228" mass="24377">MTLVTAVFCALLGVPGGMLANLLIDRAPDKQPLRPVPPLRSLARSPRHVVVISATAALFAGTAFRFDGDWVIPAYLVFFVCLVSVSVIDSQLQIIPNRIVYPTIFASVPLLALAALISGEWDRFGHAVIGATLAWLALLLIHLISPSGMGFGDVRLSFVLGLFLGWISLGHVFTGLFLGVLLISAVGVVLAVLRLRSLQDHIAFGPFLAAGSTLAVFAGEAIIRWWRG</sequence>
<dbReference type="PANTHER" id="PTHR30487:SF0">
    <property type="entry name" value="PREPILIN LEADER PEPTIDASE_N-METHYLTRANSFERASE-RELATED"/>
    <property type="match status" value="1"/>
</dbReference>
<dbReference type="Gene3D" id="1.20.120.1220">
    <property type="match status" value="1"/>
</dbReference>
<dbReference type="AlphaFoldDB" id="A0A6J4J9B0"/>
<dbReference type="PANTHER" id="PTHR30487">
    <property type="entry name" value="TYPE 4 PREPILIN-LIKE PROTEINS LEADER PEPTIDE-PROCESSING ENZYME"/>
    <property type="match status" value="1"/>
</dbReference>
<feature type="transmembrane region" description="Helical" evidence="2">
    <location>
        <begin position="207"/>
        <end position="226"/>
    </location>
</feature>
<feature type="transmembrane region" description="Helical" evidence="2">
    <location>
        <begin position="100"/>
        <end position="118"/>
    </location>
</feature>
<evidence type="ECO:0000259" key="3">
    <source>
        <dbReference type="Pfam" id="PF01478"/>
    </source>
</evidence>
<feature type="transmembrane region" description="Helical" evidence="2">
    <location>
        <begin position="151"/>
        <end position="169"/>
    </location>
</feature>
<evidence type="ECO:0000256" key="2">
    <source>
        <dbReference type="SAM" id="Phobius"/>
    </source>
</evidence>
<keyword evidence="2" id="KW-0472">Membrane</keyword>
<dbReference type="EMBL" id="CADCTB010000208">
    <property type="protein sequence ID" value="CAA9274024.1"/>
    <property type="molecule type" value="Genomic_DNA"/>
</dbReference>
<feature type="transmembrane region" description="Helical" evidence="2">
    <location>
        <begin position="6"/>
        <end position="24"/>
    </location>
</feature>
<name>A0A6J4J9B0_9ACTN</name>
<dbReference type="GO" id="GO:0005886">
    <property type="term" value="C:plasma membrane"/>
    <property type="evidence" value="ECO:0007669"/>
    <property type="project" value="TreeGrafter"/>
</dbReference>
<feature type="transmembrane region" description="Helical" evidence="2">
    <location>
        <begin position="124"/>
        <end position="144"/>
    </location>
</feature>
<dbReference type="GO" id="GO:0006465">
    <property type="term" value="P:signal peptide processing"/>
    <property type="evidence" value="ECO:0007669"/>
    <property type="project" value="TreeGrafter"/>
</dbReference>
<evidence type="ECO:0000313" key="4">
    <source>
        <dbReference type="EMBL" id="CAA9274024.1"/>
    </source>
</evidence>
<gene>
    <name evidence="4" type="ORF">AVDCRST_MAG10-3464</name>
</gene>
<dbReference type="InterPro" id="IPR000045">
    <property type="entry name" value="Prepilin_IV_endopep_pep"/>
</dbReference>
<organism evidence="4">
    <name type="scientific">uncultured Acidimicrobiales bacterium</name>
    <dbReference type="NCBI Taxonomy" id="310071"/>
    <lineage>
        <taxon>Bacteria</taxon>
        <taxon>Bacillati</taxon>
        <taxon>Actinomycetota</taxon>
        <taxon>Acidimicrobiia</taxon>
        <taxon>Acidimicrobiales</taxon>
        <taxon>environmental samples</taxon>
    </lineage>
</organism>
<reference evidence="4" key="1">
    <citation type="submission" date="2020-02" db="EMBL/GenBank/DDBJ databases">
        <authorList>
            <person name="Meier V. D."/>
        </authorList>
    </citation>
    <scope>NUCLEOTIDE SEQUENCE</scope>
    <source>
        <strain evidence="4">AVDCRST_MAG10</strain>
    </source>
</reference>
<evidence type="ECO:0000256" key="1">
    <source>
        <dbReference type="ARBA" id="ARBA00005801"/>
    </source>
</evidence>
<feature type="transmembrane region" description="Helical" evidence="2">
    <location>
        <begin position="45"/>
        <end position="64"/>
    </location>
</feature>
<keyword evidence="2" id="KW-1133">Transmembrane helix</keyword>
<comment type="similarity">
    <text evidence="1">Belongs to the peptidase A24 family.</text>
</comment>
<accession>A0A6J4J9B0</accession>